<feature type="compositionally biased region" description="Polar residues" evidence="1">
    <location>
        <begin position="1"/>
        <end position="11"/>
    </location>
</feature>
<evidence type="ECO:0000256" key="1">
    <source>
        <dbReference type="SAM" id="MobiDB-lite"/>
    </source>
</evidence>
<reference evidence="2 3" key="1">
    <citation type="submission" date="2019-01" db="EMBL/GenBank/DDBJ databases">
        <title>Intercellular communication is required for trap formation in the nematode-trapping fungus Duddingtonia flagrans.</title>
        <authorList>
            <person name="Youssar L."/>
            <person name="Wernet V."/>
            <person name="Hensel N."/>
            <person name="Hildebrandt H.-G."/>
            <person name="Fischer R."/>
        </authorList>
    </citation>
    <scope>NUCLEOTIDE SEQUENCE [LARGE SCALE GENOMIC DNA]</scope>
    <source>
        <strain evidence="2 3">CBS H-5679</strain>
    </source>
</reference>
<name>A0A437AD38_ARTFL</name>
<evidence type="ECO:0000313" key="3">
    <source>
        <dbReference type="Proteomes" id="UP000283090"/>
    </source>
</evidence>
<feature type="compositionally biased region" description="Acidic residues" evidence="1">
    <location>
        <begin position="64"/>
        <end position="74"/>
    </location>
</feature>
<dbReference type="OrthoDB" id="5366530at2759"/>
<comment type="caution">
    <text evidence="2">The sequence shown here is derived from an EMBL/GenBank/DDBJ whole genome shotgun (WGS) entry which is preliminary data.</text>
</comment>
<organism evidence="2 3">
    <name type="scientific">Arthrobotrys flagrans</name>
    <name type="common">Nematode-trapping fungus</name>
    <name type="synonym">Trichothecium flagrans</name>
    <dbReference type="NCBI Taxonomy" id="97331"/>
    <lineage>
        <taxon>Eukaryota</taxon>
        <taxon>Fungi</taxon>
        <taxon>Dikarya</taxon>
        <taxon>Ascomycota</taxon>
        <taxon>Pezizomycotina</taxon>
        <taxon>Orbiliomycetes</taxon>
        <taxon>Orbiliales</taxon>
        <taxon>Orbiliaceae</taxon>
        <taxon>Arthrobotrys</taxon>
    </lineage>
</organism>
<dbReference type="GeneID" id="93582380"/>
<sequence length="1236" mass="140699">MHPGTRSQGQSPREPCIGKSCSSNNGTPESTTYTTVSNYAPSQENPSSENRYAHIKRAGSGSGDDNDVEMGGVDDDEKMYDYDGEEFLDGEDPWYTRAIQEGEINQDMELDNTDPVNRPFQDPEIDELGRMDFKLNKGEFELFEEVGLERFWEIIKRIHIINRNSYTAIQAYDKTDKDTFVTTMVSLEDNHMIITKDHQSMMYGAPSWDFLAGCWARAQEEEEEEAYARAAKLDYVSIEKISDPTTISQMVIARKKWFQSGERGSITQGFKVESDSIPLEDQDSRNVWSALRGTTEINAIIKMIHKYPNRFHAVKLSTIYLRFDKLHEPISVDVFLEFEWPIDTTVSRNTLDWMMEEEESDRGSIREENPQAPEILVPDRNVLIIEPEGYFAGSGPVVHPLLPDIDRTTYQTSQRPTFKIIQSKYSATGSETNLYLVACSPQEGELAFLGFGNGDYDTGANYAQANIVLADILFAAWFHETRPEARINGIAFSNLPPKSEEVLDRAFQESKIESINDIRTTNHFDGEFSKIAQKFFQIREGKAVRVFIKKYGGGMGNLNLRSIQYGKYAEQEGFFIYVTLGSGSSLAVRLDGASKFATEKRLLKLGIDQAAHSLQSTLEYTNYLTQNRRQGLTVIANEKPVKYPNPQTLLKHFEANRYKTSNQREELKFNSPAEEHLIAFSASFPSVFPAVLWYTQNRQLVVPDPIIFKDKTYYGVVIGPKGRTDRTNGYTVAVYWSHMHIAVLKLPKEEIEENHPPLEDILFAAWVAVYGNHLADRRPQPQHMSTSRRNGSPIRFISFLKVSQKTRHTIMSIFLRLGTKISSPLCIYNGVFEYLHGETSARKDFRRELRKQLHTGRGPYMLRLSWLILLGTPEVRSAARIFDKYRYQSSSGLGIDEICLRWSGRASEENPEILIIGRDISAAVRSTAEHEIGFLRKFLTDPSTEVQVTTVMACKNLYMQRHMLYIGQAENEPDITNVEYSFQEGPITGKASMRAYQAIEDFRAKFLHVKNVPRLILKMQGPKKESYFEYAVASRTESITYNFIVSSQDRHLIIPGQLPEAGLDLPELCERLGQLSAKVWMLKRPPLSVASMQRLQYKSTTIKIYEQRSMLRVVTFLKLYPESEEQILGMLSEWSGPSNTLPDNLFAYIGGLNVHILQDGVGPISVAKGREAIVRLSRLKEICIVSKMMEDYPLTTLSNTIDNIGIIRKRGGFKLIVMMERRLPGRDRQDLDKGGP</sequence>
<protein>
    <submittedName>
        <fullName evidence="2">Uncharacterized protein</fullName>
    </submittedName>
</protein>
<dbReference type="AlphaFoldDB" id="A0A437AD38"/>
<dbReference type="RefSeq" id="XP_067494590.1">
    <property type="nucleotide sequence ID" value="XM_067636395.1"/>
</dbReference>
<feature type="compositionally biased region" description="Polar residues" evidence="1">
    <location>
        <begin position="20"/>
        <end position="50"/>
    </location>
</feature>
<dbReference type="VEuPathDB" id="FungiDB:DFL_000069"/>
<evidence type="ECO:0000313" key="2">
    <source>
        <dbReference type="EMBL" id="RVD89046.1"/>
    </source>
</evidence>
<accession>A0A437AD38</accession>
<dbReference type="Proteomes" id="UP000283090">
    <property type="component" value="Unassembled WGS sequence"/>
</dbReference>
<dbReference type="EMBL" id="SAEB01000001">
    <property type="protein sequence ID" value="RVD89046.1"/>
    <property type="molecule type" value="Genomic_DNA"/>
</dbReference>
<proteinExistence type="predicted"/>
<feature type="region of interest" description="Disordered" evidence="1">
    <location>
        <begin position="1"/>
        <end position="74"/>
    </location>
</feature>
<keyword evidence="3" id="KW-1185">Reference proteome</keyword>
<gene>
    <name evidence="2" type="ORF">DFL_000069</name>
</gene>